<dbReference type="Proteomes" id="UP000294662">
    <property type="component" value="Unassembled WGS sequence"/>
</dbReference>
<name>A0A4R5EX34_9RHOB</name>
<keyword evidence="2" id="KW-0808">Transferase</keyword>
<evidence type="ECO:0000313" key="3">
    <source>
        <dbReference type="Proteomes" id="UP000294662"/>
    </source>
</evidence>
<dbReference type="GO" id="GO:0032259">
    <property type="term" value="P:methylation"/>
    <property type="evidence" value="ECO:0007669"/>
    <property type="project" value="UniProtKB-KW"/>
</dbReference>
<dbReference type="EMBL" id="SMFP01000003">
    <property type="protein sequence ID" value="TDE39521.1"/>
    <property type="molecule type" value="Genomic_DNA"/>
</dbReference>
<dbReference type="SUPFAM" id="SSF53335">
    <property type="entry name" value="S-adenosyl-L-methionine-dependent methyltransferases"/>
    <property type="match status" value="1"/>
</dbReference>
<dbReference type="InterPro" id="IPR025714">
    <property type="entry name" value="Methyltranfer_dom"/>
</dbReference>
<dbReference type="Gene3D" id="3.40.50.150">
    <property type="entry name" value="Vaccinia Virus protein VP39"/>
    <property type="match status" value="1"/>
</dbReference>
<keyword evidence="2" id="KW-0489">Methyltransferase</keyword>
<feature type="domain" description="Methyltransferase" evidence="1">
    <location>
        <begin position="49"/>
        <end position="153"/>
    </location>
</feature>
<keyword evidence="3" id="KW-1185">Reference proteome</keyword>
<dbReference type="Pfam" id="PF13847">
    <property type="entry name" value="Methyltransf_31"/>
    <property type="match status" value="1"/>
</dbReference>
<dbReference type="CDD" id="cd02440">
    <property type="entry name" value="AdoMet_MTases"/>
    <property type="match status" value="1"/>
</dbReference>
<organism evidence="2 3">
    <name type="scientific">Antarcticimicrobium sediminis</name>
    <dbReference type="NCBI Taxonomy" id="2546227"/>
    <lineage>
        <taxon>Bacteria</taxon>
        <taxon>Pseudomonadati</taxon>
        <taxon>Pseudomonadota</taxon>
        <taxon>Alphaproteobacteria</taxon>
        <taxon>Rhodobacterales</taxon>
        <taxon>Paracoccaceae</taxon>
        <taxon>Antarcticimicrobium</taxon>
    </lineage>
</organism>
<protein>
    <submittedName>
        <fullName evidence="2">Methyltransferase domain-containing protein</fullName>
    </submittedName>
</protein>
<reference evidence="2 3" key="1">
    <citation type="submission" date="2019-03" db="EMBL/GenBank/DDBJ databases">
        <authorList>
            <person name="Zhang S."/>
        </authorList>
    </citation>
    <scope>NUCLEOTIDE SEQUENCE [LARGE SCALE GENOMIC DNA]</scope>
    <source>
        <strain evidence="2 3">S4J41</strain>
    </source>
</reference>
<dbReference type="OrthoDB" id="9777638at2"/>
<evidence type="ECO:0000313" key="2">
    <source>
        <dbReference type="EMBL" id="TDE39521.1"/>
    </source>
</evidence>
<accession>A0A4R5EX34</accession>
<dbReference type="AlphaFoldDB" id="A0A4R5EX34"/>
<dbReference type="PANTHER" id="PTHR43591:SF24">
    <property type="entry name" value="2-METHOXY-6-POLYPRENYL-1,4-BENZOQUINOL METHYLASE, MITOCHONDRIAL"/>
    <property type="match status" value="1"/>
</dbReference>
<dbReference type="PANTHER" id="PTHR43591">
    <property type="entry name" value="METHYLTRANSFERASE"/>
    <property type="match status" value="1"/>
</dbReference>
<comment type="caution">
    <text evidence="2">The sequence shown here is derived from an EMBL/GenBank/DDBJ whole genome shotgun (WGS) entry which is preliminary data.</text>
</comment>
<gene>
    <name evidence="2" type="ORF">E1B25_05575</name>
</gene>
<dbReference type="InterPro" id="IPR029063">
    <property type="entry name" value="SAM-dependent_MTases_sf"/>
</dbReference>
<dbReference type="GO" id="GO:0008168">
    <property type="term" value="F:methyltransferase activity"/>
    <property type="evidence" value="ECO:0007669"/>
    <property type="project" value="UniProtKB-KW"/>
</dbReference>
<proteinExistence type="predicted"/>
<sequence>MAFDATQYKLTTRQQWQDAAEAWNAWGTLLGDWLGQATETMLDMAAIGPGIRVLDVAAGAGQQSLVAARRVGPTGHVLATDISSNILDFAAENARIEGLDNLATLVADGEALDLAPESFDAAISRVGMIYFPDQQRALANILRALKPGGRFAAIVYGLPEKNGFFSKPVSIIRERAKLPPPAPGQPGPFSLGAPGVLAEALKQAGFRDVEDRIVDAPVLLPSAAECVRFERDSFGALHQMLAQLDAEARDAAWQAIADALSAYETPNGFRGPCELIIAAGTK</sequence>
<evidence type="ECO:0000259" key="1">
    <source>
        <dbReference type="Pfam" id="PF13847"/>
    </source>
</evidence>